<dbReference type="Proteomes" id="UP000013785">
    <property type="component" value="Unassembled WGS sequence"/>
</dbReference>
<dbReference type="OrthoDB" id="9776685at2"/>
<dbReference type="EMBL" id="AJAT01000017">
    <property type="protein sequence ID" value="EOL42346.1"/>
    <property type="molecule type" value="Genomic_DNA"/>
</dbReference>
<dbReference type="PANTHER" id="PTHR43358:SF4">
    <property type="entry name" value="ALPHA_BETA HYDROLASE FOLD-1 DOMAIN-CONTAINING PROTEIN"/>
    <property type="match status" value="1"/>
</dbReference>
<feature type="domain" description="Serine aminopeptidase S33" evidence="3">
    <location>
        <begin position="102"/>
        <end position="195"/>
    </location>
</feature>
<organism evidence="4 5">
    <name type="scientific">Enterococcus phoeniculicola ATCC BAA-412</name>
    <dbReference type="NCBI Taxonomy" id="1158610"/>
    <lineage>
        <taxon>Bacteria</taxon>
        <taxon>Bacillati</taxon>
        <taxon>Bacillota</taxon>
        <taxon>Bacilli</taxon>
        <taxon>Lactobacillales</taxon>
        <taxon>Enterococcaceae</taxon>
        <taxon>Enterococcus</taxon>
    </lineage>
</organism>
<feature type="transmembrane region" description="Helical" evidence="2">
    <location>
        <begin position="6"/>
        <end position="28"/>
    </location>
</feature>
<dbReference type="InterPro" id="IPR029058">
    <property type="entry name" value="AB_hydrolase_fold"/>
</dbReference>
<comment type="caution">
    <text evidence="4">The sequence shown here is derived from an EMBL/GenBank/DDBJ whole genome shotgun (WGS) entry which is preliminary data.</text>
</comment>
<accession>R3W499</accession>
<evidence type="ECO:0000259" key="3">
    <source>
        <dbReference type="Pfam" id="PF12146"/>
    </source>
</evidence>
<protein>
    <recommendedName>
        <fullName evidence="3">Serine aminopeptidase S33 domain-containing protein</fullName>
    </recommendedName>
</protein>
<proteinExistence type="predicted"/>
<dbReference type="InterPro" id="IPR022742">
    <property type="entry name" value="Hydrolase_4"/>
</dbReference>
<name>R3W499_9ENTE</name>
<keyword evidence="2" id="KW-0472">Membrane</keyword>
<dbReference type="PANTHER" id="PTHR43358">
    <property type="entry name" value="ALPHA/BETA-HYDROLASE"/>
    <property type="match status" value="1"/>
</dbReference>
<evidence type="ECO:0000313" key="4">
    <source>
        <dbReference type="EMBL" id="EOL42346.1"/>
    </source>
</evidence>
<reference evidence="4 5" key="1">
    <citation type="submission" date="2013-02" db="EMBL/GenBank/DDBJ databases">
        <title>The Genome Sequence of Enterococcus phoeniculicola BAA-412.</title>
        <authorList>
            <consortium name="The Broad Institute Genome Sequencing Platform"/>
            <consortium name="The Broad Institute Genome Sequencing Center for Infectious Disease"/>
            <person name="Earl A.M."/>
            <person name="Gilmore M.S."/>
            <person name="Lebreton F."/>
            <person name="Walker B."/>
            <person name="Young S.K."/>
            <person name="Zeng Q."/>
            <person name="Gargeya S."/>
            <person name="Fitzgerald M."/>
            <person name="Haas B."/>
            <person name="Abouelleil A."/>
            <person name="Alvarado L."/>
            <person name="Arachchi H.M."/>
            <person name="Berlin A.M."/>
            <person name="Chapman S.B."/>
            <person name="Dewar J."/>
            <person name="Goldberg J."/>
            <person name="Griggs A."/>
            <person name="Gujja S."/>
            <person name="Hansen M."/>
            <person name="Howarth C."/>
            <person name="Imamovic A."/>
            <person name="Larimer J."/>
            <person name="McCowan C."/>
            <person name="Murphy C."/>
            <person name="Neiman D."/>
            <person name="Pearson M."/>
            <person name="Priest M."/>
            <person name="Roberts A."/>
            <person name="Saif S."/>
            <person name="Shea T."/>
            <person name="Sisk P."/>
            <person name="Sykes S."/>
            <person name="Wortman J."/>
            <person name="Nusbaum C."/>
            <person name="Birren B."/>
        </authorList>
    </citation>
    <scope>NUCLEOTIDE SEQUENCE [LARGE SCALE GENOMIC DNA]</scope>
    <source>
        <strain evidence="4 5">ATCC BAA-412</strain>
    </source>
</reference>
<dbReference type="AlphaFoldDB" id="R3W499"/>
<dbReference type="RefSeq" id="WP_010769333.1">
    <property type="nucleotide sequence ID" value="NZ_ASWE01000001.1"/>
</dbReference>
<dbReference type="eggNOG" id="COG1073">
    <property type="taxonomic scope" value="Bacteria"/>
</dbReference>
<dbReference type="STRING" id="154621.RV11_GL001896"/>
<dbReference type="HOGENOM" id="CLU_029375_6_3_9"/>
<dbReference type="InterPro" id="IPR052920">
    <property type="entry name" value="DNA-binding_regulatory"/>
</dbReference>
<sequence>MNKKTLGKGLLAGATLAAGYFAVGNYFYNVALKKEKKPFLENNPNLPAGTSGEERAREARKQEREEWLKTVEQRPEKLMSFDGLQLIGTSFLQKSPTHEWAILVHGYLSNRYAMQEMAFQFYQYGFNVLTIDCRGSGESQGDYTTMGWLDRLDVRDWCNKLVSDDPKSAIVLYGISMGGATVMMASGETLPENVKCIVEDCGYTSAYGIFSYQLKELFHLPSFPVMNAASTVTNLRSGFTLKEASSVEQLKKNHLPIFFIHGDADTFVPFSMLEDVVQATKGEKEVYVVAGAPHGGAYAHDPKIYMEKVMRFILRAFMKD</sequence>
<dbReference type="Gene3D" id="3.40.50.1820">
    <property type="entry name" value="alpha/beta hydrolase"/>
    <property type="match status" value="1"/>
</dbReference>
<keyword evidence="2" id="KW-0812">Transmembrane</keyword>
<dbReference type="SUPFAM" id="SSF53474">
    <property type="entry name" value="alpha/beta-Hydrolases"/>
    <property type="match status" value="1"/>
</dbReference>
<evidence type="ECO:0000256" key="1">
    <source>
        <dbReference type="SAM" id="MobiDB-lite"/>
    </source>
</evidence>
<feature type="region of interest" description="Disordered" evidence="1">
    <location>
        <begin position="41"/>
        <end position="63"/>
    </location>
</feature>
<feature type="compositionally biased region" description="Basic and acidic residues" evidence="1">
    <location>
        <begin position="52"/>
        <end position="63"/>
    </location>
</feature>
<gene>
    <name evidence="4" type="ORF">UC3_02698</name>
</gene>
<dbReference type="PATRIC" id="fig|1158610.3.peg.2680"/>
<keyword evidence="5" id="KW-1185">Reference proteome</keyword>
<evidence type="ECO:0000313" key="5">
    <source>
        <dbReference type="Proteomes" id="UP000013785"/>
    </source>
</evidence>
<keyword evidence="2" id="KW-1133">Transmembrane helix</keyword>
<dbReference type="Pfam" id="PF12146">
    <property type="entry name" value="Hydrolase_4"/>
    <property type="match status" value="1"/>
</dbReference>
<evidence type="ECO:0000256" key="2">
    <source>
        <dbReference type="SAM" id="Phobius"/>
    </source>
</evidence>